<feature type="transmembrane region" description="Helical" evidence="1">
    <location>
        <begin position="52"/>
        <end position="72"/>
    </location>
</feature>
<sequence>MHNFSSCFKHVIANYGLHSAFLAVGLLGTICLDTYVAWRENLFLATSEDDQYSILIYFFGSVGYFVSFQTYLETHNTVVQMVCAVLGDIIYDRPHSRPALGVLDGFVISVVHTFLLICYFIYWMAMPMDEWNPCYFYMPDFYWCKILHFFSFSVFPLSQLSVSYRVAPVLLSCQLMLTVICAFVLHRKR</sequence>
<protein>
    <submittedName>
        <fullName evidence="2">Uncharacterized protein</fullName>
    </submittedName>
</protein>
<dbReference type="HOGENOM" id="CLU_1620578_0_0_1"/>
<proteinExistence type="predicted"/>
<dbReference type="Proteomes" id="UP000008068">
    <property type="component" value="Unassembled WGS sequence"/>
</dbReference>
<feature type="transmembrane region" description="Helical" evidence="1">
    <location>
        <begin position="12"/>
        <end position="32"/>
    </location>
</feature>
<dbReference type="AlphaFoldDB" id="G0N5E5"/>
<accession>G0N5E5</accession>
<organism evidence="3">
    <name type="scientific">Caenorhabditis brenneri</name>
    <name type="common">Nematode worm</name>
    <dbReference type="NCBI Taxonomy" id="135651"/>
    <lineage>
        <taxon>Eukaryota</taxon>
        <taxon>Metazoa</taxon>
        <taxon>Ecdysozoa</taxon>
        <taxon>Nematoda</taxon>
        <taxon>Chromadorea</taxon>
        <taxon>Rhabditida</taxon>
        <taxon>Rhabditina</taxon>
        <taxon>Rhabditomorpha</taxon>
        <taxon>Rhabditoidea</taxon>
        <taxon>Rhabditidae</taxon>
        <taxon>Peloderinae</taxon>
        <taxon>Caenorhabditis</taxon>
    </lineage>
</organism>
<dbReference type="InParanoid" id="G0N5E5"/>
<dbReference type="eggNOG" id="ENOG502TI8G">
    <property type="taxonomic scope" value="Eukaryota"/>
</dbReference>
<dbReference type="EMBL" id="GL379840">
    <property type="protein sequence ID" value="EGT53272.1"/>
    <property type="molecule type" value="Genomic_DNA"/>
</dbReference>
<evidence type="ECO:0000313" key="3">
    <source>
        <dbReference type="Proteomes" id="UP000008068"/>
    </source>
</evidence>
<keyword evidence="1" id="KW-1133">Transmembrane helix</keyword>
<name>G0N5E5_CAEBE</name>
<reference evidence="3" key="1">
    <citation type="submission" date="2011-07" db="EMBL/GenBank/DDBJ databases">
        <authorList>
            <consortium name="Caenorhabditis brenneri Sequencing and Analysis Consortium"/>
            <person name="Wilson R.K."/>
        </authorList>
    </citation>
    <scope>NUCLEOTIDE SEQUENCE [LARGE SCALE GENOMIC DNA]</scope>
    <source>
        <strain evidence="3">PB2801</strain>
    </source>
</reference>
<feature type="transmembrane region" description="Helical" evidence="1">
    <location>
        <begin position="134"/>
        <end position="154"/>
    </location>
</feature>
<feature type="transmembrane region" description="Helical" evidence="1">
    <location>
        <begin position="99"/>
        <end position="122"/>
    </location>
</feature>
<evidence type="ECO:0000313" key="2">
    <source>
        <dbReference type="EMBL" id="EGT53272.1"/>
    </source>
</evidence>
<dbReference type="OrthoDB" id="5772503at2759"/>
<keyword evidence="1" id="KW-0812">Transmembrane</keyword>
<keyword evidence="3" id="KW-1185">Reference proteome</keyword>
<feature type="transmembrane region" description="Helical" evidence="1">
    <location>
        <begin position="166"/>
        <end position="185"/>
    </location>
</feature>
<keyword evidence="1" id="KW-0472">Membrane</keyword>
<dbReference type="OMA" id="YMPDFYW"/>
<evidence type="ECO:0000256" key="1">
    <source>
        <dbReference type="SAM" id="Phobius"/>
    </source>
</evidence>
<gene>
    <name evidence="2" type="ORF">CAEBREN_20174</name>
</gene>